<gene>
    <name evidence="2" type="primary">RvY_18159-1</name>
    <name evidence="2" type="synonym">RvY_18159.1</name>
    <name evidence="2" type="ORF">RvY_18159</name>
</gene>
<keyword evidence="3" id="KW-1185">Reference proteome</keyword>
<proteinExistence type="predicted"/>
<evidence type="ECO:0000313" key="3">
    <source>
        <dbReference type="Proteomes" id="UP000186922"/>
    </source>
</evidence>
<feature type="region of interest" description="Disordered" evidence="1">
    <location>
        <begin position="28"/>
        <end position="48"/>
    </location>
</feature>
<organism evidence="2 3">
    <name type="scientific">Ramazzottius varieornatus</name>
    <name type="common">Water bear</name>
    <name type="synonym">Tardigrade</name>
    <dbReference type="NCBI Taxonomy" id="947166"/>
    <lineage>
        <taxon>Eukaryota</taxon>
        <taxon>Metazoa</taxon>
        <taxon>Ecdysozoa</taxon>
        <taxon>Tardigrada</taxon>
        <taxon>Eutardigrada</taxon>
        <taxon>Parachela</taxon>
        <taxon>Hypsibioidea</taxon>
        <taxon>Ramazzottiidae</taxon>
        <taxon>Ramazzottius</taxon>
    </lineage>
</organism>
<dbReference type="EMBL" id="BDGG01000018">
    <property type="protein sequence ID" value="GAV08476.1"/>
    <property type="molecule type" value="Genomic_DNA"/>
</dbReference>
<sequence length="56" mass="6264">MSLTRILVQQLPPLPPSVIVNPTDMAIDESEDETEDSDTCEEFDDGDDMDFFVGQD</sequence>
<comment type="caution">
    <text evidence="2">The sequence shown here is derived from an EMBL/GenBank/DDBJ whole genome shotgun (WGS) entry which is preliminary data.</text>
</comment>
<reference evidence="2 3" key="1">
    <citation type="journal article" date="2016" name="Nat. Commun.">
        <title>Extremotolerant tardigrade genome and improved radiotolerance of human cultured cells by tardigrade-unique protein.</title>
        <authorList>
            <person name="Hashimoto T."/>
            <person name="Horikawa D.D."/>
            <person name="Saito Y."/>
            <person name="Kuwahara H."/>
            <person name="Kozuka-Hata H."/>
            <person name="Shin-I T."/>
            <person name="Minakuchi Y."/>
            <person name="Ohishi K."/>
            <person name="Motoyama A."/>
            <person name="Aizu T."/>
            <person name="Enomoto A."/>
            <person name="Kondo K."/>
            <person name="Tanaka S."/>
            <person name="Hara Y."/>
            <person name="Koshikawa S."/>
            <person name="Sagara H."/>
            <person name="Miura T."/>
            <person name="Yokobori S."/>
            <person name="Miyagawa K."/>
            <person name="Suzuki Y."/>
            <person name="Kubo T."/>
            <person name="Oyama M."/>
            <person name="Kohara Y."/>
            <person name="Fujiyama A."/>
            <person name="Arakawa K."/>
            <person name="Katayama T."/>
            <person name="Toyoda A."/>
            <person name="Kunieda T."/>
        </authorList>
    </citation>
    <scope>NUCLEOTIDE SEQUENCE [LARGE SCALE GENOMIC DNA]</scope>
    <source>
        <strain evidence="2 3">YOKOZUNA-1</strain>
    </source>
</reference>
<accession>A0A1D1W5A4</accession>
<evidence type="ECO:0000313" key="2">
    <source>
        <dbReference type="EMBL" id="GAV08476.1"/>
    </source>
</evidence>
<dbReference type="AlphaFoldDB" id="A0A1D1W5A4"/>
<name>A0A1D1W5A4_RAMVA</name>
<protein>
    <submittedName>
        <fullName evidence="2">Uncharacterized protein</fullName>
    </submittedName>
</protein>
<evidence type="ECO:0000256" key="1">
    <source>
        <dbReference type="SAM" id="MobiDB-lite"/>
    </source>
</evidence>
<dbReference type="Proteomes" id="UP000186922">
    <property type="component" value="Unassembled WGS sequence"/>
</dbReference>